<accession>A0A0A9CZQ5</accession>
<name>A0A0A9CZQ5_ARUDO</name>
<reference evidence="2" key="1">
    <citation type="submission" date="2014-09" db="EMBL/GenBank/DDBJ databases">
        <authorList>
            <person name="Magalhaes I.L.F."/>
            <person name="Oliveira U."/>
            <person name="Santos F.R."/>
            <person name="Vidigal T.H.D.A."/>
            <person name="Brescovit A.D."/>
            <person name="Santos A.J."/>
        </authorList>
    </citation>
    <scope>NUCLEOTIDE SEQUENCE</scope>
    <source>
        <tissue evidence="2">Shoot tissue taken approximately 20 cm above the soil surface</tissue>
    </source>
</reference>
<sequence length="70" mass="7124">MGRGCSDVGAGAAVERREWWRREKGVVGGAVLQSRSGRRGKDARPAALGGGWAGRGASRGEGSESGRGVA</sequence>
<protein>
    <submittedName>
        <fullName evidence="2">Uncharacterized protein</fullName>
    </submittedName>
</protein>
<proteinExistence type="predicted"/>
<feature type="region of interest" description="Disordered" evidence="1">
    <location>
        <begin position="27"/>
        <end position="70"/>
    </location>
</feature>
<dbReference type="AlphaFoldDB" id="A0A0A9CZQ5"/>
<dbReference type="EMBL" id="GBRH01216091">
    <property type="protein sequence ID" value="JAD81804.1"/>
    <property type="molecule type" value="Transcribed_RNA"/>
</dbReference>
<feature type="compositionally biased region" description="Gly residues" evidence="1">
    <location>
        <begin position="48"/>
        <end position="70"/>
    </location>
</feature>
<evidence type="ECO:0000313" key="2">
    <source>
        <dbReference type="EMBL" id="JAD81804.1"/>
    </source>
</evidence>
<organism evidence="2">
    <name type="scientific">Arundo donax</name>
    <name type="common">Giant reed</name>
    <name type="synonym">Donax arundinaceus</name>
    <dbReference type="NCBI Taxonomy" id="35708"/>
    <lineage>
        <taxon>Eukaryota</taxon>
        <taxon>Viridiplantae</taxon>
        <taxon>Streptophyta</taxon>
        <taxon>Embryophyta</taxon>
        <taxon>Tracheophyta</taxon>
        <taxon>Spermatophyta</taxon>
        <taxon>Magnoliopsida</taxon>
        <taxon>Liliopsida</taxon>
        <taxon>Poales</taxon>
        <taxon>Poaceae</taxon>
        <taxon>PACMAD clade</taxon>
        <taxon>Arundinoideae</taxon>
        <taxon>Arundineae</taxon>
        <taxon>Arundo</taxon>
    </lineage>
</organism>
<reference evidence="2" key="2">
    <citation type="journal article" date="2015" name="Data Brief">
        <title>Shoot transcriptome of the giant reed, Arundo donax.</title>
        <authorList>
            <person name="Barrero R.A."/>
            <person name="Guerrero F.D."/>
            <person name="Moolhuijzen P."/>
            <person name="Goolsby J.A."/>
            <person name="Tidwell J."/>
            <person name="Bellgard S.E."/>
            <person name="Bellgard M.I."/>
        </authorList>
    </citation>
    <scope>NUCLEOTIDE SEQUENCE</scope>
    <source>
        <tissue evidence="2">Shoot tissue taken approximately 20 cm above the soil surface</tissue>
    </source>
</reference>
<evidence type="ECO:0000256" key="1">
    <source>
        <dbReference type="SAM" id="MobiDB-lite"/>
    </source>
</evidence>